<dbReference type="Proteomes" id="UP000600588">
    <property type="component" value="Unassembled WGS sequence"/>
</dbReference>
<organism evidence="5 6">
    <name type="scientific">Aestuariibaculum sediminum</name>
    <dbReference type="NCBI Taxonomy" id="2770637"/>
    <lineage>
        <taxon>Bacteria</taxon>
        <taxon>Pseudomonadati</taxon>
        <taxon>Bacteroidota</taxon>
        <taxon>Flavobacteriia</taxon>
        <taxon>Flavobacteriales</taxon>
        <taxon>Flavobacteriaceae</taxon>
    </lineage>
</organism>
<keyword evidence="2" id="KW-0378">Hydrolase</keyword>
<protein>
    <submittedName>
        <fullName evidence="5">Metallophosphoesterase</fullName>
    </submittedName>
</protein>
<dbReference type="GO" id="GO:0008758">
    <property type="term" value="F:UDP-2,3-diacylglucosamine hydrolase activity"/>
    <property type="evidence" value="ECO:0007669"/>
    <property type="project" value="TreeGrafter"/>
</dbReference>
<evidence type="ECO:0000259" key="4">
    <source>
        <dbReference type="Pfam" id="PF00149"/>
    </source>
</evidence>
<dbReference type="Gene3D" id="3.60.21.10">
    <property type="match status" value="1"/>
</dbReference>
<keyword evidence="6" id="KW-1185">Reference proteome</keyword>
<comment type="caution">
    <text evidence="5">The sequence shown here is derived from an EMBL/GenBank/DDBJ whole genome shotgun (WGS) entry which is preliminary data.</text>
</comment>
<feature type="transmembrane region" description="Helical" evidence="3">
    <location>
        <begin position="65"/>
        <end position="85"/>
    </location>
</feature>
<keyword evidence="3" id="KW-0812">Transmembrane</keyword>
<evidence type="ECO:0000313" key="6">
    <source>
        <dbReference type="Proteomes" id="UP000600588"/>
    </source>
</evidence>
<dbReference type="PANTHER" id="PTHR31302">
    <property type="entry name" value="TRANSMEMBRANE PROTEIN WITH METALLOPHOSPHOESTERASE DOMAIN-RELATED"/>
    <property type="match status" value="1"/>
</dbReference>
<proteinExistence type="predicted"/>
<accession>A0A8J6U9Q2</accession>
<feature type="transmembrane region" description="Helical" evidence="3">
    <location>
        <begin position="117"/>
        <end position="138"/>
    </location>
</feature>
<dbReference type="InterPro" id="IPR051158">
    <property type="entry name" value="Metallophosphoesterase_sf"/>
</dbReference>
<gene>
    <name evidence="5" type="ORF">ICJ83_15335</name>
</gene>
<dbReference type="PANTHER" id="PTHR31302:SF31">
    <property type="entry name" value="PHOSPHODIESTERASE YAEI"/>
    <property type="match status" value="1"/>
</dbReference>
<dbReference type="CDD" id="cd07385">
    <property type="entry name" value="MPP_YkuE_C"/>
    <property type="match status" value="1"/>
</dbReference>
<dbReference type="AlphaFoldDB" id="A0A8J6U9Q2"/>
<dbReference type="GO" id="GO:0016020">
    <property type="term" value="C:membrane"/>
    <property type="evidence" value="ECO:0007669"/>
    <property type="project" value="GOC"/>
</dbReference>
<evidence type="ECO:0000256" key="3">
    <source>
        <dbReference type="SAM" id="Phobius"/>
    </source>
</evidence>
<dbReference type="Pfam" id="PF00149">
    <property type="entry name" value="Metallophos"/>
    <property type="match status" value="1"/>
</dbReference>
<keyword evidence="3" id="KW-0472">Membrane</keyword>
<dbReference type="RefSeq" id="WP_188231291.1">
    <property type="nucleotide sequence ID" value="NZ_JACVXB010000009.1"/>
</dbReference>
<dbReference type="EMBL" id="JACVXB010000009">
    <property type="protein sequence ID" value="MBD0833507.1"/>
    <property type="molecule type" value="Genomic_DNA"/>
</dbReference>
<dbReference type="InterPro" id="IPR004843">
    <property type="entry name" value="Calcineurin-like_PHP"/>
</dbReference>
<keyword evidence="3" id="KW-1133">Transmembrane helix</keyword>
<reference evidence="5 6" key="1">
    <citation type="submission" date="2020-09" db="EMBL/GenBank/DDBJ databases">
        <title>TT11 complete genome.</title>
        <authorList>
            <person name="Wu Z."/>
        </authorList>
    </citation>
    <scope>NUCLEOTIDE SEQUENCE [LARGE SCALE GENOMIC DNA]</scope>
    <source>
        <strain evidence="5 6">TT11</strain>
    </source>
</reference>
<evidence type="ECO:0000256" key="2">
    <source>
        <dbReference type="ARBA" id="ARBA00022801"/>
    </source>
</evidence>
<feature type="transmembrane region" description="Helical" evidence="3">
    <location>
        <begin position="34"/>
        <end position="53"/>
    </location>
</feature>
<evidence type="ECO:0000256" key="1">
    <source>
        <dbReference type="ARBA" id="ARBA00022723"/>
    </source>
</evidence>
<dbReference type="GO" id="GO:0046872">
    <property type="term" value="F:metal ion binding"/>
    <property type="evidence" value="ECO:0007669"/>
    <property type="project" value="UniProtKB-KW"/>
</dbReference>
<feature type="domain" description="Calcineurin-like phosphoesterase" evidence="4">
    <location>
        <begin position="164"/>
        <end position="344"/>
    </location>
</feature>
<evidence type="ECO:0000313" key="5">
    <source>
        <dbReference type="EMBL" id="MBD0833507.1"/>
    </source>
</evidence>
<sequence>MLRWAIFLILYLVVDIYGFQALKTVTRNHWVQALYWVVSLLVIGNFVYNYYGFNRSDGFTHRHAFAFGFFIALLVPKMILLIAMLGEDIFRVPQAIYRYFTEGNSAEGNYFASRRQFISKIALGISAIPFASILYGIYKGKYNFKVLKYTLTFEDLPEAFDGYKVTQISDVHSGSFDNVDKVEYAIDLINEQNSDVILFTGDMVNNKADELKPYQKIFSNLKAKDGLYSVLGNHDYGDYVAWESEEAKHQNLEDLKALQREIGFDLLLNESRFIERGGQRLALVGVENWGTGGFKKAGDLQKATKQVEANDFKILMSHDPTHWEKKVKNDDNHYHLTLSGHTHGMQFGIEIPGWFKWSPAKWRYKYWAGMYNEAGRYLNVNRGFGYLAFPGRVGIWPEITVIELKKGTVTA</sequence>
<dbReference type="InterPro" id="IPR029052">
    <property type="entry name" value="Metallo-depent_PP-like"/>
</dbReference>
<keyword evidence="1" id="KW-0479">Metal-binding</keyword>
<dbReference type="GO" id="GO:0009245">
    <property type="term" value="P:lipid A biosynthetic process"/>
    <property type="evidence" value="ECO:0007669"/>
    <property type="project" value="TreeGrafter"/>
</dbReference>
<dbReference type="SUPFAM" id="SSF56300">
    <property type="entry name" value="Metallo-dependent phosphatases"/>
    <property type="match status" value="1"/>
</dbReference>
<name>A0A8J6U9Q2_9FLAO</name>